<sequence length="756" mass="76409">MGGCYGICVAGSGVCREARDGECVMYREMGADEGHSIGGGRRGTQGSRTNDSTKEGKRAKAAATCTPTTNSNSPTSGDCTENACNVQIGSNVYCSQCAKQGEVPIDGTCTAKDSAIDKCKKDANTELAGTEQVCGACKDGYFLHKGGCYQFGGEVGKLICTDPSTSDGSLAAGTCTACAPGYFKNPTTVSAAVPPCIACNDETGDGTSMGKAGCATCEAPTSEATATCTTCTDGYYGTAAGSGVTSTQCTDPCATCTASGTDKCTSCKDASDKQYFKKGESNDGTGTCVSEETCNTDSTHFPTTDANQKKICALCSDATNRGIDGCKTCTLKTAASLAETPSVTCSVCTTEGKKLNADGTACFLCPDKGVTAGCSSCSADNTCEACVPGKILKTDGSTKTCVAEAECTAGFFVSTASNVKTCISCGAAPNGVTDCATCEARADDKAKAKCLSCTGTKKPNTTGTACVACTIADCANCDKENVCTKCVDSKIVKTAADVTSCVTDDECTKAEGFFVKDGSTKTCEACSDENCATCAATGMNQCSKCKTTGTKTYLKGSAGAGTCVEASQCGSGFFPKADNSAGNKCVSCASTSGNDGGVADCQTCSKTETTLKCLTCSDPKKPSTDGTKCVTCTVTNCATCSANDACEVCTDGYRKTDSNTCEKCTVNKCKACASDINACTECVEGYTLEGGNCASSSANKSGLSTGAIVGISVAAVVACSVPLTGCLSLHNEQSRQNFIVVSNLLCSGRACGRVQG</sequence>
<dbReference type="VEuPathDB" id="GiardiaDB:GL50581_845"/>
<reference evidence="2 3" key="2">
    <citation type="journal article" date="2013" name="Genome Biol. Evol.">
        <title>Genome sequencing of Giardia lamblia genotypes A2 and B isolates (DH and GS) and comparative analysis with the genomes of genotypes A1 and E (WB and Pig).</title>
        <authorList>
            <person name="Adam R.D."/>
            <person name="Dahlstrom E.W."/>
            <person name="Martens C.A."/>
            <person name="Bruno D.P."/>
            <person name="Barbian K.D."/>
            <person name="Ricklefs S.M."/>
            <person name="Hernandez M.M."/>
            <person name="Narla N.P."/>
            <person name="Patel R.B."/>
            <person name="Porcella S.F."/>
            <person name="Nash T.E."/>
        </authorList>
    </citation>
    <scope>NUCLEOTIDE SEQUENCE [LARGE SCALE GENOMIC DNA]</scope>
    <source>
        <strain evidence="2 3">GS</strain>
    </source>
</reference>
<dbReference type="VEuPathDB" id="GiardiaDB:QR46_2531"/>
<dbReference type="Pfam" id="PF03302">
    <property type="entry name" value="VSP"/>
    <property type="match status" value="1"/>
</dbReference>
<reference evidence="3" key="1">
    <citation type="submission" date="2012-02" db="EMBL/GenBank/DDBJ databases">
        <title>Genome sequencing of Giardia lamblia Genotypes A2 and B isolates (DH and GS) and comparative analysis with the genomes of Genotypes A1 and E (WB and Pig).</title>
        <authorList>
            <person name="Adam R."/>
            <person name="Dahlstrom E."/>
            <person name="Martens C."/>
            <person name="Bruno D."/>
            <person name="Barbian K."/>
            <person name="Porcella S.F."/>
            <person name="Nash T."/>
        </authorList>
    </citation>
    <scope>NUCLEOTIDE SEQUENCE</scope>
    <source>
        <strain evidence="3">GS</strain>
    </source>
</reference>
<evidence type="ECO:0000256" key="1">
    <source>
        <dbReference type="SAM" id="MobiDB-lite"/>
    </source>
</evidence>
<dbReference type="AlphaFoldDB" id="V6TVF4"/>
<evidence type="ECO:0000313" key="2">
    <source>
        <dbReference type="EMBL" id="ESU42691.1"/>
    </source>
</evidence>
<accession>V6TVF4</accession>
<dbReference type="InterPro" id="IPR006212">
    <property type="entry name" value="Furin_repeat"/>
</dbReference>
<dbReference type="SMART" id="SM00261">
    <property type="entry name" value="FU"/>
    <property type="match status" value="5"/>
</dbReference>
<name>V6TVF4_GIAIN</name>
<gene>
    <name evidence="2" type="ORF">GSB_152295</name>
</gene>
<dbReference type="SUPFAM" id="SSF57184">
    <property type="entry name" value="Growth factor receptor domain"/>
    <property type="match status" value="4"/>
</dbReference>
<dbReference type="EMBL" id="AHHH01000074">
    <property type="protein sequence ID" value="ESU42691.1"/>
    <property type="molecule type" value="Genomic_DNA"/>
</dbReference>
<evidence type="ECO:0000313" key="3">
    <source>
        <dbReference type="Proteomes" id="UP000018040"/>
    </source>
</evidence>
<comment type="caution">
    <text evidence="2">The sequence shown here is derived from an EMBL/GenBank/DDBJ whole genome shotgun (WGS) entry which is preliminary data.</text>
</comment>
<dbReference type="Proteomes" id="UP000018040">
    <property type="component" value="Unassembled WGS sequence"/>
</dbReference>
<dbReference type="PANTHER" id="PTHR23275">
    <property type="entry name" value="CABRIOLET.-RELATED"/>
    <property type="match status" value="1"/>
</dbReference>
<dbReference type="PANTHER" id="PTHR23275:SF100">
    <property type="entry name" value="EGF-LIKE DOMAIN-CONTAINING PROTEIN"/>
    <property type="match status" value="1"/>
</dbReference>
<organism evidence="2 3">
    <name type="scientific">Giardia intestinalis</name>
    <name type="common">Giardia lamblia</name>
    <dbReference type="NCBI Taxonomy" id="5741"/>
    <lineage>
        <taxon>Eukaryota</taxon>
        <taxon>Metamonada</taxon>
        <taxon>Diplomonadida</taxon>
        <taxon>Hexamitidae</taxon>
        <taxon>Giardiinae</taxon>
        <taxon>Giardia</taxon>
    </lineage>
</organism>
<dbReference type="Gene3D" id="2.10.220.10">
    <property type="entry name" value="Hormone Receptor, Insulin-like Growth Factor Receptor 1, Chain A, domain 2"/>
    <property type="match status" value="2"/>
</dbReference>
<dbReference type="InterPro" id="IPR009030">
    <property type="entry name" value="Growth_fac_rcpt_cys_sf"/>
</dbReference>
<proteinExistence type="predicted"/>
<feature type="region of interest" description="Disordered" evidence="1">
    <location>
        <begin position="34"/>
        <end position="59"/>
    </location>
</feature>
<dbReference type="InterPro" id="IPR052798">
    <property type="entry name" value="Giardia_VSA"/>
</dbReference>
<dbReference type="InterPro" id="IPR005127">
    <property type="entry name" value="Giardia_VSP"/>
</dbReference>
<protein>
    <submittedName>
        <fullName evidence="2">Variant-specific surface protein</fullName>
    </submittedName>
</protein>